<keyword evidence="2" id="KW-1185">Reference proteome</keyword>
<dbReference type="AlphaFoldDB" id="A0A1H7M439"/>
<evidence type="ECO:0000313" key="2">
    <source>
        <dbReference type="Proteomes" id="UP000182719"/>
    </source>
</evidence>
<name>A0A1H7M439_STIAU</name>
<accession>A0A1H7M439</accession>
<dbReference type="RefSeq" id="WP_245768498.1">
    <property type="nucleotide sequence ID" value="NZ_FOAP01000003.1"/>
</dbReference>
<proteinExistence type="predicted"/>
<protein>
    <submittedName>
        <fullName evidence="1">Uncharacterized protein</fullName>
    </submittedName>
</protein>
<gene>
    <name evidence="1" type="ORF">SAMN05444354_103423</name>
</gene>
<dbReference type="EMBL" id="FOAP01000003">
    <property type="protein sequence ID" value="SEL05901.1"/>
    <property type="molecule type" value="Genomic_DNA"/>
</dbReference>
<sequence length="268" mass="30121">MKIHEALAGVALLIAARRHTAASMGREKEETLWRYLRALSDFVHVTGQVYLLEDALQETARSSYPSVSARLSAHPGMFAQQALELLHEAMNGFPDAERRHLSVLIALLGFIAETGQLDEAEDFFLHQEDHAPVAIAHFPSREAAEAWLKGAAEPPSPARILIGDEYHQVWYTREDGTRGLYRDPAIEPVMEAMVVQGFPERMPAFGTRAEADAWLMRHPANPYAFVSIAGERYFAVHHRRLNRHSLHAVAPTLEDWEERKRAVEGSAE</sequence>
<dbReference type="Proteomes" id="UP000182719">
    <property type="component" value="Unassembled WGS sequence"/>
</dbReference>
<reference evidence="2" key="1">
    <citation type="submission" date="2016-10" db="EMBL/GenBank/DDBJ databases">
        <authorList>
            <person name="Varghese N."/>
            <person name="Submissions S."/>
        </authorList>
    </citation>
    <scope>NUCLEOTIDE SEQUENCE [LARGE SCALE GENOMIC DNA]</scope>
    <source>
        <strain evidence="2">DSM 17044</strain>
    </source>
</reference>
<organism evidence="1 2">
    <name type="scientific">Stigmatella aurantiaca</name>
    <dbReference type="NCBI Taxonomy" id="41"/>
    <lineage>
        <taxon>Bacteria</taxon>
        <taxon>Pseudomonadati</taxon>
        <taxon>Myxococcota</taxon>
        <taxon>Myxococcia</taxon>
        <taxon>Myxococcales</taxon>
        <taxon>Cystobacterineae</taxon>
        <taxon>Archangiaceae</taxon>
        <taxon>Stigmatella</taxon>
    </lineage>
</organism>
<evidence type="ECO:0000313" key="1">
    <source>
        <dbReference type="EMBL" id="SEL05901.1"/>
    </source>
</evidence>